<comment type="caution">
    <text evidence="2">The sequence shown here is derived from an EMBL/GenBank/DDBJ whole genome shotgun (WGS) entry which is preliminary data.</text>
</comment>
<dbReference type="OrthoDB" id="9786735at2"/>
<keyword evidence="1 2" id="KW-0456">Lyase</keyword>
<sequence length="166" mass="18344">MQFSNQQVVEMSKGKFFGKGNAQLPSSLMLMIDQISHISNEGGKYNRGELEADLNILPEHWFFACHFEGDPVMPGCLGLDALWQLLGVFLGWSGLEGRGRALGVGKVKFTGQIYPDAGSIQYKLNIKRIFTRPMPLGVADGFVIHDGRVIYEANDLRVGLIGKNET</sequence>
<reference evidence="3" key="1">
    <citation type="submission" date="2015-07" db="EMBL/GenBank/DDBJ databases">
        <title>Draft genome sequence of a Pseudoalteromonas rubra strain, OCN096, isolated from Kaneohe Bay, Oahu, Hawaii.</title>
        <authorList>
            <person name="Beurmann S."/>
            <person name="Ushijima B."/>
            <person name="Belcaid M."/>
            <person name="Callahan S.M."/>
            <person name="Aeby G.S."/>
        </authorList>
    </citation>
    <scope>NUCLEOTIDE SEQUENCE [LARGE SCALE GENOMIC DNA]</scope>
    <source>
        <strain evidence="3">OCN096</strain>
    </source>
</reference>
<dbReference type="PATRIC" id="fig|43658.6.peg.283"/>
<organism evidence="2 3">
    <name type="scientific">Pseudoalteromonas rubra</name>
    <dbReference type="NCBI Taxonomy" id="43658"/>
    <lineage>
        <taxon>Bacteria</taxon>
        <taxon>Pseudomonadati</taxon>
        <taxon>Pseudomonadota</taxon>
        <taxon>Gammaproteobacteria</taxon>
        <taxon>Alteromonadales</taxon>
        <taxon>Pseudoalteromonadaceae</taxon>
        <taxon>Pseudoalteromonas</taxon>
    </lineage>
</organism>
<dbReference type="UniPathway" id="UPA00094"/>
<dbReference type="EC" id="4.2.1.59" evidence="2"/>
<proteinExistence type="predicted"/>
<dbReference type="GO" id="GO:0006633">
    <property type="term" value="P:fatty acid biosynthetic process"/>
    <property type="evidence" value="ECO:0007669"/>
    <property type="project" value="UniProtKB-UniPathway"/>
</dbReference>
<accession>A0A0L0EV72</accession>
<dbReference type="InterPro" id="IPR029069">
    <property type="entry name" value="HotDog_dom_sf"/>
</dbReference>
<dbReference type="Proteomes" id="UP000036850">
    <property type="component" value="Unassembled WGS sequence"/>
</dbReference>
<evidence type="ECO:0000313" key="3">
    <source>
        <dbReference type="Proteomes" id="UP000036850"/>
    </source>
</evidence>
<evidence type="ECO:0000256" key="1">
    <source>
        <dbReference type="ARBA" id="ARBA00023239"/>
    </source>
</evidence>
<gene>
    <name evidence="2" type="ORF">AC626_08790</name>
</gene>
<dbReference type="Pfam" id="PF07977">
    <property type="entry name" value="FabA"/>
    <property type="match status" value="1"/>
</dbReference>
<name>A0A0L0EV72_9GAMM</name>
<dbReference type="GO" id="GO:0019171">
    <property type="term" value="F:(3R)-hydroxyacyl-[acyl-carrier-protein] dehydratase activity"/>
    <property type="evidence" value="ECO:0007669"/>
    <property type="project" value="UniProtKB-EC"/>
</dbReference>
<dbReference type="Gene3D" id="3.10.129.10">
    <property type="entry name" value="Hotdog Thioesterase"/>
    <property type="match status" value="1"/>
</dbReference>
<dbReference type="NCBIfam" id="NF003509">
    <property type="entry name" value="PRK05174.1"/>
    <property type="match status" value="1"/>
</dbReference>
<evidence type="ECO:0000313" key="2">
    <source>
        <dbReference type="EMBL" id="KNC67768.1"/>
    </source>
</evidence>
<dbReference type="PANTHER" id="PTHR30272">
    <property type="entry name" value="3-HYDROXYACYL-[ACYL-CARRIER-PROTEIN] DEHYDRATASE"/>
    <property type="match status" value="1"/>
</dbReference>
<dbReference type="EMBL" id="LFZX01000050">
    <property type="protein sequence ID" value="KNC67768.1"/>
    <property type="molecule type" value="Genomic_DNA"/>
</dbReference>
<dbReference type="AlphaFoldDB" id="A0A0L0EV72"/>
<dbReference type="PANTHER" id="PTHR30272:SF8">
    <property type="entry name" value="3-HYDROXYDECANOYL-[ACYL-CARRIER-PROTEIN] DEHYDRATASE"/>
    <property type="match status" value="1"/>
</dbReference>
<protein>
    <submittedName>
        <fullName evidence="2">3-hydroxydecanoyl-ACP dehydratase</fullName>
        <ecNumber evidence="2">4.2.1.59</ecNumber>
    </submittedName>
</protein>
<dbReference type="SUPFAM" id="SSF54637">
    <property type="entry name" value="Thioesterase/thiol ester dehydrase-isomerase"/>
    <property type="match status" value="1"/>
</dbReference>
<dbReference type="InterPro" id="IPR013114">
    <property type="entry name" value="FabA_FabZ"/>
</dbReference>